<feature type="domain" description="Aminoacyl-tRNA synthetase class Ia" evidence="12">
    <location>
        <begin position="462"/>
        <end position="659"/>
    </location>
</feature>
<evidence type="ECO:0000259" key="14">
    <source>
        <dbReference type="Pfam" id="PF09334"/>
    </source>
</evidence>
<dbReference type="GO" id="GO:0005829">
    <property type="term" value="C:cytosol"/>
    <property type="evidence" value="ECO:0007669"/>
    <property type="project" value="TreeGrafter"/>
</dbReference>
<name>A0A543BLX4_9MICO</name>
<reference evidence="16 17" key="1">
    <citation type="submission" date="2019-06" db="EMBL/GenBank/DDBJ databases">
        <title>Sequencing the genomes of 1000 actinobacteria strains.</title>
        <authorList>
            <person name="Klenk H.-P."/>
        </authorList>
    </citation>
    <scope>NUCLEOTIDE SEQUENCE [LARGE SCALE GENOMIC DNA]</scope>
    <source>
        <strain evidence="16 17">DSM 20169</strain>
    </source>
</reference>
<keyword evidence="4 9" id="KW-0547">Nucleotide-binding</keyword>
<dbReference type="EMBL" id="VFOX01000001">
    <property type="protein sequence ID" value="TQL85831.1"/>
    <property type="molecule type" value="Genomic_DNA"/>
</dbReference>
<dbReference type="Gene3D" id="3.90.740.10">
    <property type="entry name" value="Valyl/Leucyl/Isoleucyl-tRNA synthetase, editing domain"/>
    <property type="match status" value="1"/>
</dbReference>
<evidence type="ECO:0000256" key="5">
    <source>
        <dbReference type="ARBA" id="ARBA00022840"/>
    </source>
</evidence>
<evidence type="ECO:0000256" key="2">
    <source>
        <dbReference type="ARBA" id="ARBA00022490"/>
    </source>
</evidence>
<evidence type="ECO:0000256" key="9">
    <source>
        <dbReference type="HAMAP-Rule" id="MF_00049"/>
    </source>
</evidence>
<dbReference type="FunFam" id="3.40.50.620:FF:000056">
    <property type="entry name" value="Leucine--tRNA ligase"/>
    <property type="match status" value="1"/>
</dbReference>
<comment type="caution">
    <text evidence="16">The sequence shown here is derived from an EMBL/GenBank/DDBJ whole genome shotgun (WGS) entry which is preliminary data.</text>
</comment>
<feature type="compositionally biased region" description="Polar residues" evidence="11">
    <location>
        <begin position="1"/>
        <end position="10"/>
    </location>
</feature>
<keyword evidence="5 9" id="KW-0067">ATP-binding</keyword>
<dbReference type="Pfam" id="PF00133">
    <property type="entry name" value="tRNA-synt_1"/>
    <property type="match status" value="1"/>
</dbReference>
<evidence type="ECO:0000256" key="7">
    <source>
        <dbReference type="ARBA" id="ARBA00023146"/>
    </source>
</evidence>
<dbReference type="AlphaFoldDB" id="A0A543BLX4"/>
<evidence type="ECO:0000256" key="11">
    <source>
        <dbReference type="SAM" id="MobiDB-lite"/>
    </source>
</evidence>
<evidence type="ECO:0000256" key="6">
    <source>
        <dbReference type="ARBA" id="ARBA00022917"/>
    </source>
</evidence>
<evidence type="ECO:0000256" key="1">
    <source>
        <dbReference type="ARBA" id="ARBA00005594"/>
    </source>
</evidence>
<dbReference type="Gene3D" id="3.10.20.590">
    <property type="match status" value="1"/>
</dbReference>
<dbReference type="PANTHER" id="PTHR43740:SF2">
    <property type="entry name" value="LEUCINE--TRNA LIGASE, MITOCHONDRIAL"/>
    <property type="match status" value="1"/>
</dbReference>
<feature type="short sequence motif" description="'HIGH' region" evidence="9">
    <location>
        <begin position="56"/>
        <end position="66"/>
    </location>
</feature>
<sequence length="861" mass="95284">MCSLSENLSTAPAEDESSSAHAIQAKWQKYWADNETFLTGGDDDTRPRRYVLAMFPYPSGDLHMGHAENYLYSDIVARFWRHRGHNVLNPIGWDSFGLPAENAAIRRGADPREWTYSNIAQQKEGFQSYGVSFDWTRVLHTSDPEYYRWNQWLFLKLYERGLAYRKKSPVNWCPNDQTVLANEQVVDGRCERCGAEVVKKKLTQWYFRITDYADRLLDDLNQLEGFWPHKVLQMQRNWIGRSIGADVDFEIEGRAEPVTVFSTRPDTLHGATFFVVAPDSDLASELAADAPAEVRQRFQDYLAQVQKTTDIDRQATDRPKTGVFLERYAINPVNGEKLPVWAADYVLADYGHGAVMAVPAHDQRDLDFARAFDLPVKVVVDTTAPITGAMPVIEVDEEGVPIDTGAALDEQNPASTGIALTGEGRMINSGALNGLSKRNAIARAIEQLELRGTGRAAKNYRLRDWLISRQRFWGTPIPMLHADDGRIIPVPEDQLPVKLPSVDGLDLSPKGTSPLGGAESWVRTTDPETGDPVLRDPDTMDTFVDSSWYFLRFLSPNSDTVAFDPAQADRWAPVDSYIGGVEHAILHLLYARFITKVLFDMGLIDFTEPFSNLINQGMVILNGTKMSKSKGNLVLFQDELDAHGADALRVGLAFAGPVEDDKDWADVSTTGAQKFLARALRIAGEVSSPVDVVFDGGNAALRRASHKLLAEAPALVEQTKFNVLVARLMELVNITRKTIDGEAGAGDPAVREAAETVAVMLDLIAPHTAEEMWEILGHEPSVGLVTWRSADPALLVEDTITAVVQVGGKVRAQLEVPARIGEAELEALAMADERVIRSIGDREIVKVIVRAPKIVSIAVKG</sequence>
<dbReference type="PROSITE" id="PS00178">
    <property type="entry name" value="AA_TRNA_LIGASE_I"/>
    <property type="match status" value="1"/>
</dbReference>
<dbReference type="InterPro" id="IPR001412">
    <property type="entry name" value="aa-tRNA-synth_I_CS"/>
</dbReference>
<dbReference type="HAMAP" id="MF_00049_B">
    <property type="entry name" value="Leu_tRNA_synth_B"/>
    <property type="match status" value="1"/>
</dbReference>
<dbReference type="Gene3D" id="3.40.50.620">
    <property type="entry name" value="HUPs"/>
    <property type="match status" value="2"/>
</dbReference>
<proteinExistence type="inferred from homology"/>
<dbReference type="InterPro" id="IPR013155">
    <property type="entry name" value="M/V/L/I-tRNA-synth_anticd-bd"/>
</dbReference>
<dbReference type="InterPro" id="IPR002302">
    <property type="entry name" value="Leu-tRNA-ligase"/>
</dbReference>
<feature type="short sequence motif" description="'KMSKS' region" evidence="9">
    <location>
        <begin position="625"/>
        <end position="629"/>
    </location>
</feature>
<evidence type="ECO:0000259" key="12">
    <source>
        <dbReference type="Pfam" id="PF00133"/>
    </source>
</evidence>
<dbReference type="FunFam" id="1.10.730.10:FF:000002">
    <property type="entry name" value="Leucine--tRNA ligase"/>
    <property type="match status" value="1"/>
</dbReference>
<dbReference type="InterPro" id="IPR009080">
    <property type="entry name" value="tRNAsynth_Ia_anticodon-bd"/>
</dbReference>
<comment type="catalytic activity">
    <reaction evidence="8 9">
        <text>tRNA(Leu) + L-leucine + ATP = L-leucyl-tRNA(Leu) + AMP + diphosphate</text>
        <dbReference type="Rhea" id="RHEA:11688"/>
        <dbReference type="Rhea" id="RHEA-COMP:9613"/>
        <dbReference type="Rhea" id="RHEA-COMP:9622"/>
        <dbReference type="ChEBI" id="CHEBI:30616"/>
        <dbReference type="ChEBI" id="CHEBI:33019"/>
        <dbReference type="ChEBI" id="CHEBI:57427"/>
        <dbReference type="ChEBI" id="CHEBI:78442"/>
        <dbReference type="ChEBI" id="CHEBI:78494"/>
        <dbReference type="ChEBI" id="CHEBI:456215"/>
        <dbReference type="EC" id="6.1.1.4"/>
    </reaction>
</comment>
<dbReference type="InterPro" id="IPR025709">
    <property type="entry name" value="Leu_tRNA-synth_edit"/>
</dbReference>
<dbReference type="Pfam" id="PF13603">
    <property type="entry name" value="tRNA-synt_1_2"/>
    <property type="match status" value="1"/>
</dbReference>
<evidence type="ECO:0000313" key="17">
    <source>
        <dbReference type="Proteomes" id="UP000317209"/>
    </source>
</evidence>
<dbReference type="InterPro" id="IPR002300">
    <property type="entry name" value="aa-tRNA-synth_Ia"/>
</dbReference>
<keyword evidence="17" id="KW-1185">Reference proteome</keyword>
<evidence type="ECO:0000256" key="3">
    <source>
        <dbReference type="ARBA" id="ARBA00022598"/>
    </source>
</evidence>
<keyword evidence="2 9" id="KW-0963">Cytoplasm</keyword>
<dbReference type="GO" id="GO:0005524">
    <property type="term" value="F:ATP binding"/>
    <property type="evidence" value="ECO:0007669"/>
    <property type="project" value="UniProtKB-UniRule"/>
</dbReference>
<dbReference type="InterPro" id="IPR014729">
    <property type="entry name" value="Rossmann-like_a/b/a_fold"/>
</dbReference>
<dbReference type="InterPro" id="IPR015413">
    <property type="entry name" value="Methionyl/Leucyl_tRNA_Synth"/>
</dbReference>
<dbReference type="Pfam" id="PF08264">
    <property type="entry name" value="Anticodon_1"/>
    <property type="match status" value="1"/>
</dbReference>
<feature type="domain" description="Methionyl/Valyl/Leucyl/Isoleucyl-tRNA synthetase anticodon-binding" evidence="13">
    <location>
        <begin position="703"/>
        <end position="819"/>
    </location>
</feature>
<dbReference type="InterPro" id="IPR009008">
    <property type="entry name" value="Val/Leu/Ile-tRNA-synth_edit"/>
</dbReference>
<dbReference type="PRINTS" id="PR00985">
    <property type="entry name" value="TRNASYNTHLEU"/>
</dbReference>
<feature type="binding site" evidence="9">
    <location>
        <position position="628"/>
    </location>
    <ligand>
        <name>ATP</name>
        <dbReference type="ChEBI" id="CHEBI:30616"/>
    </ligand>
</feature>
<dbReference type="Pfam" id="PF09334">
    <property type="entry name" value="tRNA-synt_1g"/>
    <property type="match status" value="1"/>
</dbReference>
<dbReference type="PANTHER" id="PTHR43740">
    <property type="entry name" value="LEUCYL-TRNA SYNTHETASE"/>
    <property type="match status" value="1"/>
</dbReference>
<protein>
    <recommendedName>
        <fullName evidence="9">Leucine--tRNA ligase</fullName>
        <ecNumber evidence="9">6.1.1.4</ecNumber>
    </recommendedName>
    <alternativeName>
        <fullName evidence="9">Leucyl-tRNA synthetase</fullName>
        <shortName evidence="9">LeuRS</shortName>
    </alternativeName>
</protein>
<dbReference type="EC" id="6.1.1.4" evidence="9"/>
<dbReference type="GO" id="GO:0002161">
    <property type="term" value="F:aminoacyl-tRNA deacylase activity"/>
    <property type="evidence" value="ECO:0007669"/>
    <property type="project" value="InterPro"/>
</dbReference>
<feature type="domain" description="Leucyl-tRNA synthetase editing" evidence="15">
    <location>
        <begin position="236"/>
        <end position="448"/>
    </location>
</feature>
<accession>A0A543BLX4</accession>
<dbReference type="SUPFAM" id="SSF50677">
    <property type="entry name" value="ValRS/IleRS/LeuRS editing domain"/>
    <property type="match status" value="1"/>
</dbReference>
<feature type="region of interest" description="Disordered" evidence="11">
    <location>
        <begin position="501"/>
        <end position="534"/>
    </location>
</feature>
<feature type="domain" description="Methionyl/Leucyl tRNA synthetase" evidence="14">
    <location>
        <begin position="50"/>
        <end position="196"/>
    </location>
</feature>
<dbReference type="SUPFAM" id="SSF52374">
    <property type="entry name" value="Nucleotidylyl transferase"/>
    <property type="match status" value="1"/>
</dbReference>
<evidence type="ECO:0000256" key="10">
    <source>
        <dbReference type="RuleBase" id="RU363035"/>
    </source>
</evidence>
<gene>
    <name evidence="9" type="primary">leuS</name>
    <name evidence="16" type="ORF">FB560_1465</name>
</gene>
<dbReference type="GO" id="GO:0004823">
    <property type="term" value="F:leucine-tRNA ligase activity"/>
    <property type="evidence" value="ECO:0007669"/>
    <property type="project" value="UniProtKB-UniRule"/>
</dbReference>
<dbReference type="SUPFAM" id="SSF47323">
    <property type="entry name" value="Anticodon-binding domain of a subclass of class I aminoacyl-tRNA synthetases"/>
    <property type="match status" value="1"/>
</dbReference>
<keyword evidence="3 9" id="KW-0436">Ligase</keyword>
<evidence type="ECO:0000313" key="16">
    <source>
        <dbReference type="EMBL" id="TQL85831.1"/>
    </source>
</evidence>
<organism evidence="16 17">
    <name type="scientific">Microbacterium saperdae</name>
    <dbReference type="NCBI Taxonomy" id="69368"/>
    <lineage>
        <taxon>Bacteria</taxon>
        <taxon>Bacillati</taxon>
        <taxon>Actinomycetota</taxon>
        <taxon>Actinomycetes</taxon>
        <taxon>Micrococcales</taxon>
        <taxon>Microbacteriaceae</taxon>
        <taxon>Microbacterium</taxon>
    </lineage>
</organism>
<comment type="similarity">
    <text evidence="1 9 10">Belongs to the class-I aminoacyl-tRNA synthetase family.</text>
</comment>
<comment type="subcellular location">
    <subcellularLocation>
        <location evidence="9">Cytoplasm</location>
    </subcellularLocation>
</comment>
<evidence type="ECO:0000256" key="8">
    <source>
        <dbReference type="ARBA" id="ARBA00047469"/>
    </source>
</evidence>
<dbReference type="Proteomes" id="UP000317209">
    <property type="component" value="Unassembled WGS sequence"/>
</dbReference>
<dbReference type="Gene3D" id="1.10.730.10">
    <property type="entry name" value="Isoleucyl-tRNA Synthetase, Domain 1"/>
    <property type="match status" value="1"/>
</dbReference>
<keyword evidence="6 9" id="KW-0648">Protein biosynthesis</keyword>
<evidence type="ECO:0000256" key="4">
    <source>
        <dbReference type="ARBA" id="ARBA00022741"/>
    </source>
</evidence>
<dbReference type="NCBIfam" id="TIGR00396">
    <property type="entry name" value="leuS_bact"/>
    <property type="match status" value="1"/>
</dbReference>
<feature type="region of interest" description="Disordered" evidence="11">
    <location>
        <begin position="1"/>
        <end position="20"/>
    </location>
</feature>
<dbReference type="GO" id="GO:0006429">
    <property type="term" value="P:leucyl-tRNA aminoacylation"/>
    <property type="evidence" value="ECO:0007669"/>
    <property type="project" value="UniProtKB-UniRule"/>
</dbReference>
<dbReference type="CDD" id="cd00812">
    <property type="entry name" value="LeuRS_core"/>
    <property type="match status" value="1"/>
</dbReference>
<evidence type="ECO:0000259" key="15">
    <source>
        <dbReference type="Pfam" id="PF13603"/>
    </source>
</evidence>
<evidence type="ECO:0000259" key="13">
    <source>
        <dbReference type="Pfam" id="PF08264"/>
    </source>
</evidence>
<dbReference type="FunFam" id="3.40.50.620:FF:000003">
    <property type="entry name" value="Leucine--tRNA ligase"/>
    <property type="match status" value="1"/>
</dbReference>
<keyword evidence="7 9" id="KW-0030">Aminoacyl-tRNA synthetase</keyword>